<evidence type="ECO:0000313" key="1">
    <source>
        <dbReference type="EMBL" id="KAG1786345.1"/>
    </source>
</evidence>
<name>A0A9P7AC70_9AGAM</name>
<dbReference type="EMBL" id="JABBWE010000042">
    <property type="protein sequence ID" value="KAG1791510.1"/>
    <property type="molecule type" value="Genomic_DNA"/>
</dbReference>
<keyword evidence="3" id="KW-1185">Reference proteome</keyword>
<dbReference type="GeneID" id="64591886"/>
<accession>A0A9P7AC70</accession>
<evidence type="ECO:0000313" key="2">
    <source>
        <dbReference type="EMBL" id="KAG1791510.1"/>
    </source>
</evidence>
<reference evidence="1" key="1">
    <citation type="journal article" date="2020" name="New Phytol.">
        <title>Comparative genomics reveals dynamic genome evolution in host specialist ectomycorrhizal fungi.</title>
        <authorList>
            <person name="Lofgren L.A."/>
            <person name="Nguyen N.H."/>
            <person name="Vilgalys R."/>
            <person name="Ruytinx J."/>
            <person name="Liao H.L."/>
            <person name="Branco S."/>
            <person name="Kuo A."/>
            <person name="LaButti K."/>
            <person name="Lipzen A."/>
            <person name="Andreopoulos W."/>
            <person name="Pangilinan J."/>
            <person name="Riley R."/>
            <person name="Hundley H."/>
            <person name="Na H."/>
            <person name="Barry K."/>
            <person name="Grigoriev I.V."/>
            <person name="Stajich J.E."/>
            <person name="Kennedy P.G."/>
        </authorList>
    </citation>
    <scope>NUCLEOTIDE SEQUENCE</scope>
    <source>
        <strain evidence="1">S12</strain>
    </source>
</reference>
<dbReference type="EMBL" id="JABBWE010000094">
    <property type="protein sequence ID" value="KAG1786345.1"/>
    <property type="molecule type" value="Genomic_DNA"/>
</dbReference>
<dbReference type="RefSeq" id="XP_041158316.1">
    <property type="nucleotide sequence ID" value="XM_041298122.1"/>
</dbReference>
<gene>
    <name evidence="2" type="ORF">HD556DRAFT_1240528</name>
    <name evidence="1" type="ORF">HD556DRAFT_1248426</name>
</gene>
<proteinExistence type="predicted"/>
<dbReference type="OrthoDB" id="3271141at2759"/>
<sequence>MIREHGLLLTRRDTPDSDFYDVPTPEEVAAYDPTQGPCCTAERFRMDIRGFPKSAWNISAAKIFACSFQEAHAQFRDKAQREVERAWTTHLAYLKNVYQKQTSRARDIEAGKQRRRRKERRTQMYYRRMGVAEGSRHLRNDGLAIIKELGIDGMSSDESDHPPGNGIPVYQVRIKKWRSCKVTEILRACDALHLRMRYGGDWDASPGAWPHLRIPSLKYSTRAAASQLPSNFYSLNWFKSLNEFQRDALQPRIEEYSLEVPEQIVR</sequence>
<evidence type="ECO:0000313" key="3">
    <source>
        <dbReference type="Proteomes" id="UP000719766"/>
    </source>
</evidence>
<organism evidence="1 3">
    <name type="scientific">Suillus plorans</name>
    <dbReference type="NCBI Taxonomy" id="116603"/>
    <lineage>
        <taxon>Eukaryota</taxon>
        <taxon>Fungi</taxon>
        <taxon>Dikarya</taxon>
        <taxon>Basidiomycota</taxon>
        <taxon>Agaricomycotina</taxon>
        <taxon>Agaricomycetes</taxon>
        <taxon>Agaricomycetidae</taxon>
        <taxon>Boletales</taxon>
        <taxon>Suillineae</taxon>
        <taxon>Suillaceae</taxon>
        <taxon>Suillus</taxon>
    </lineage>
</organism>
<dbReference type="Proteomes" id="UP000719766">
    <property type="component" value="Unassembled WGS sequence"/>
</dbReference>
<protein>
    <submittedName>
        <fullName evidence="1">Uncharacterized protein</fullName>
    </submittedName>
</protein>
<dbReference type="AlphaFoldDB" id="A0A9P7AC70"/>
<comment type="caution">
    <text evidence="1">The sequence shown here is derived from an EMBL/GenBank/DDBJ whole genome shotgun (WGS) entry which is preliminary data.</text>
</comment>